<dbReference type="STRING" id="463014.BAU07_19060"/>
<dbReference type="AlphaFoldDB" id="A0A193GGJ4"/>
<dbReference type="GO" id="GO:0015074">
    <property type="term" value="P:DNA integration"/>
    <property type="evidence" value="ECO:0007669"/>
    <property type="project" value="UniProtKB-KW"/>
</dbReference>
<dbReference type="InterPro" id="IPR011010">
    <property type="entry name" value="DNA_brk_join_enz"/>
</dbReference>
<evidence type="ECO:0000259" key="3">
    <source>
        <dbReference type="PROSITE" id="PS51898"/>
    </source>
</evidence>
<dbReference type="InterPro" id="IPR002104">
    <property type="entry name" value="Integrase_catalytic"/>
</dbReference>
<evidence type="ECO:0000256" key="1">
    <source>
        <dbReference type="ARBA" id="ARBA00022908"/>
    </source>
</evidence>
<dbReference type="PANTHER" id="PTHR30349:SF64">
    <property type="entry name" value="PROPHAGE INTEGRASE INTD-RELATED"/>
    <property type="match status" value="1"/>
</dbReference>
<feature type="domain" description="Tyr recombinase" evidence="3">
    <location>
        <begin position="167"/>
        <end position="355"/>
    </location>
</feature>
<dbReference type="KEGG" id="bfz:BAU07_19060"/>
<dbReference type="GO" id="GO:0003677">
    <property type="term" value="F:DNA binding"/>
    <property type="evidence" value="ECO:0007669"/>
    <property type="project" value="InterPro"/>
</dbReference>
<dbReference type="PANTHER" id="PTHR30349">
    <property type="entry name" value="PHAGE INTEGRASE-RELATED"/>
    <property type="match status" value="1"/>
</dbReference>
<evidence type="ECO:0000313" key="4">
    <source>
        <dbReference type="EMBL" id="ANN78940.1"/>
    </source>
</evidence>
<dbReference type="SUPFAM" id="SSF56349">
    <property type="entry name" value="DNA breaking-rejoining enzymes"/>
    <property type="match status" value="1"/>
</dbReference>
<sequence length="392" mass="44180">MGRSKTTGIYPAADGTYEVDAYYRKQRIRKRSFARYEDAEAFLIDAKARIGAGTALGQRPKTTLDFAAAHHLTLKQEMPSWETDRYLLTPVVEECGSLTLDEISDETLQPFLKRRIADGVKNGTINDALSIVQTICNRAATVWRHPNGMTWLEYPPKLTMLDESDKRPPRPISWAEQRALLPLMPPHLEKMALFNLNTGLREDPLVHLSWHWEARVPLADGLIVSVFVVPRRHVKGRKAERIVVCNSVAQSIIESQRGRHPDRVFTYAQRTKIGSKTKAKHRPVGSMNNTAWQNARSKAGLGDLHVHDLRHTVGMRLRDAGVAPRTQDEILWHSKAGMTNHYAIAMVRELYEALELIKQPGEAGDSANLLALVRSIQMQQVPQKSPSERKAA</sequence>
<keyword evidence="1" id="KW-0229">DNA integration</keyword>
<dbReference type="Proteomes" id="UP000091926">
    <property type="component" value="Chromosome"/>
</dbReference>
<proteinExistence type="predicted"/>
<evidence type="ECO:0000313" key="5">
    <source>
        <dbReference type="Proteomes" id="UP000091926"/>
    </source>
</evidence>
<keyword evidence="5" id="KW-1185">Reference proteome</keyword>
<keyword evidence="2" id="KW-0233">DNA recombination</keyword>
<dbReference type="InterPro" id="IPR013762">
    <property type="entry name" value="Integrase-like_cat_sf"/>
</dbReference>
<gene>
    <name evidence="4" type="ORF">BAU07_19060</name>
</gene>
<dbReference type="OrthoDB" id="662444at2"/>
<dbReference type="EMBL" id="CP016172">
    <property type="protein sequence ID" value="ANN78940.1"/>
    <property type="molecule type" value="Genomic_DNA"/>
</dbReference>
<name>A0A193GGJ4_9BORD</name>
<accession>A0A193GGJ4</accession>
<dbReference type="InterPro" id="IPR050090">
    <property type="entry name" value="Tyrosine_recombinase_XerCD"/>
</dbReference>
<organism evidence="4 5">
    <name type="scientific">Bordetella flabilis</name>
    <dbReference type="NCBI Taxonomy" id="463014"/>
    <lineage>
        <taxon>Bacteria</taxon>
        <taxon>Pseudomonadati</taxon>
        <taxon>Pseudomonadota</taxon>
        <taxon>Betaproteobacteria</taxon>
        <taxon>Burkholderiales</taxon>
        <taxon>Alcaligenaceae</taxon>
        <taxon>Bordetella</taxon>
    </lineage>
</organism>
<dbReference type="Gene3D" id="1.10.443.10">
    <property type="entry name" value="Intergrase catalytic core"/>
    <property type="match status" value="1"/>
</dbReference>
<dbReference type="Pfam" id="PF00589">
    <property type="entry name" value="Phage_integrase"/>
    <property type="match status" value="1"/>
</dbReference>
<protein>
    <recommendedName>
        <fullName evidence="3">Tyr recombinase domain-containing protein</fullName>
    </recommendedName>
</protein>
<dbReference type="RefSeq" id="WP_066660945.1">
    <property type="nucleotide sequence ID" value="NZ_CBCSCL010000012.1"/>
</dbReference>
<reference evidence="4 5" key="1">
    <citation type="submission" date="2016-06" db="EMBL/GenBank/DDBJ databases">
        <title>Complete genome sequences of Bordetella bronchialis and Bordetella flabilis.</title>
        <authorList>
            <person name="LiPuma J.J."/>
            <person name="Spilker T."/>
        </authorList>
    </citation>
    <scope>NUCLEOTIDE SEQUENCE [LARGE SCALE GENOMIC DNA]</scope>
    <source>
        <strain evidence="4 5">AU10664</strain>
    </source>
</reference>
<dbReference type="PROSITE" id="PS51898">
    <property type="entry name" value="TYR_RECOMBINASE"/>
    <property type="match status" value="1"/>
</dbReference>
<evidence type="ECO:0000256" key="2">
    <source>
        <dbReference type="ARBA" id="ARBA00023172"/>
    </source>
</evidence>
<dbReference type="GO" id="GO:0006310">
    <property type="term" value="P:DNA recombination"/>
    <property type="evidence" value="ECO:0007669"/>
    <property type="project" value="UniProtKB-KW"/>
</dbReference>